<proteinExistence type="predicted"/>
<accession>A0A330LK51</accession>
<evidence type="ECO:0000313" key="2">
    <source>
        <dbReference type="Proteomes" id="UP000250163"/>
    </source>
</evidence>
<organism evidence="1 2">
    <name type="scientific">Moritella yayanosii</name>
    <dbReference type="NCBI Taxonomy" id="69539"/>
    <lineage>
        <taxon>Bacteria</taxon>
        <taxon>Pseudomonadati</taxon>
        <taxon>Pseudomonadota</taxon>
        <taxon>Gammaproteobacteria</taxon>
        <taxon>Alteromonadales</taxon>
        <taxon>Moritellaceae</taxon>
        <taxon>Moritella</taxon>
    </lineage>
</organism>
<sequence>MQLIINLINISISYKFEVDYGIATMLDVLPKGRKVNGTWLLA</sequence>
<dbReference type="EMBL" id="LS483250">
    <property type="protein sequence ID" value="SQD77240.1"/>
    <property type="molecule type" value="Genomic_DNA"/>
</dbReference>
<gene>
    <name evidence="1" type="ORF">MORIYA_0762</name>
</gene>
<dbReference type="AlphaFoldDB" id="A0A330LK51"/>
<dbReference type="KEGG" id="mya:MORIYA_0762"/>
<name>A0A330LK51_9GAMM</name>
<keyword evidence="2" id="KW-1185">Reference proteome</keyword>
<protein>
    <submittedName>
        <fullName evidence="1">Uncharacterized protein</fullName>
    </submittedName>
</protein>
<evidence type="ECO:0000313" key="1">
    <source>
        <dbReference type="EMBL" id="SQD77240.1"/>
    </source>
</evidence>
<reference evidence="2" key="1">
    <citation type="submission" date="2018-05" db="EMBL/GenBank/DDBJ databases">
        <authorList>
            <person name="Cea G.-C."/>
            <person name="William W."/>
        </authorList>
    </citation>
    <scope>NUCLEOTIDE SEQUENCE [LARGE SCALE GENOMIC DNA]</scope>
    <source>
        <strain evidence="2">DB21MT 5</strain>
    </source>
</reference>
<dbReference type="Proteomes" id="UP000250163">
    <property type="component" value="Chromosome MORIYA"/>
</dbReference>